<dbReference type="EMBL" id="PUHQ01000009">
    <property type="protein sequence ID" value="KAG0665353.1"/>
    <property type="molecule type" value="Genomic_DNA"/>
</dbReference>
<evidence type="ECO:0000256" key="1">
    <source>
        <dbReference type="ARBA" id="ARBA00006110"/>
    </source>
</evidence>
<dbReference type="GO" id="GO:0006364">
    <property type="term" value="P:rRNA processing"/>
    <property type="evidence" value="ECO:0007669"/>
    <property type="project" value="TreeGrafter"/>
</dbReference>
<evidence type="ECO:0000259" key="3">
    <source>
        <dbReference type="Pfam" id="PF12923"/>
    </source>
</evidence>
<feature type="region of interest" description="Disordered" evidence="2">
    <location>
        <begin position="228"/>
        <end position="257"/>
    </location>
</feature>
<dbReference type="Gene3D" id="6.10.250.1770">
    <property type="match status" value="1"/>
</dbReference>
<comment type="similarity">
    <text evidence="1">Belongs to the RRP7 family.</text>
</comment>
<keyword evidence="5" id="KW-1185">Reference proteome</keyword>
<gene>
    <name evidence="4" type="ORF">C6P46_006800</name>
</gene>
<comment type="caution">
    <text evidence="4">The sequence shown here is derived from an EMBL/GenBank/DDBJ whole genome shotgun (WGS) entry which is preliminary data.</text>
</comment>
<organism evidence="4 5">
    <name type="scientific">Rhodotorula mucilaginosa</name>
    <name type="common">Yeast</name>
    <name type="synonym">Rhodotorula rubra</name>
    <dbReference type="NCBI Taxonomy" id="5537"/>
    <lineage>
        <taxon>Eukaryota</taxon>
        <taxon>Fungi</taxon>
        <taxon>Dikarya</taxon>
        <taxon>Basidiomycota</taxon>
        <taxon>Pucciniomycotina</taxon>
        <taxon>Microbotryomycetes</taxon>
        <taxon>Sporidiobolales</taxon>
        <taxon>Sporidiobolaceae</taxon>
        <taxon>Rhodotorula</taxon>
    </lineage>
</organism>
<dbReference type="AlphaFoldDB" id="A0A9P6W874"/>
<accession>A0A9P6W874</accession>
<dbReference type="PANTHER" id="PTHR13191:SF0">
    <property type="entry name" value="RIBOSOMAL RNA-PROCESSING PROTEIN 7 HOMOLOG A-RELATED"/>
    <property type="match status" value="1"/>
</dbReference>
<protein>
    <recommendedName>
        <fullName evidence="3">Ribosomal RNA-processing protein 7 C-terminal domain-containing protein</fullName>
    </recommendedName>
</protein>
<dbReference type="Pfam" id="PF12923">
    <property type="entry name" value="RRP7"/>
    <property type="match status" value="1"/>
</dbReference>
<evidence type="ECO:0000313" key="4">
    <source>
        <dbReference type="EMBL" id="KAG0665353.1"/>
    </source>
</evidence>
<dbReference type="GO" id="GO:0032545">
    <property type="term" value="C:CURI complex"/>
    <property type="evidence" value="ECO:0007669"/>
    <property type="project" value="TreeGrafter"/>
</dbReference>
<evidence type="ECO:0000313" key="5">
    <source>
        <dbReference type="Proteomes" id="UP000777482"/>
    </source>
</evidence>
<dbReference type="InterPro" id="IPR040446">
    <property type="entry name" value="RRP7"/>
</dbReference>
<dbReference type="Proteomes" id="UP000777482">
    <property type="component" value="Unassembled WGS sequence"/>
</dbReference>
<feature type="domain" description="Ribosomal RNA-processing protein 7 C-terminal" evidence="3">
    <location>
        <begin position="284"/>
        <end position="383"/>
    </location>
</feature>
<reference evidence="4 5" key="1">
    <citation type="submission" date="2020-11" db="EMBL/GenBank/DDBJ databases">
        <title>Kefir isolates.</title>
        <authorList>
            <person name="Marcisauskas S."/>
            <person name="Kim Y."/>
            <person name="Blasche S."/>
        </authorList>
    </citation>
    <scope>NUCLEOTIDE SEQUENCE [LARGE SCALE GENOMIC DNA]</scope>
    <source>
        <strain evidence="4 5">KR</strain>
    </source>
</reference>
<dbReference type="InterPro" id="IPR024326">
    <property type="entry name" value="RRP7_C"/>
</dbReference>
<evidence type="ECO:0000256" key="2">
    <source>
        <dbReference type="SAM" id="MobiDB-lite"/>
    </source>
</evidence>
<dbReference type="PANTHER" id="PTHR13191">
    <property type="entry name" value="RIBOSOMAL RNA PROCESSING PROTEIN 7-RELATED"/>
    <property type="match status" value="1"/>
</dbReference>
<name>A0A9P6W874_RHOMI</name>
<sequence>MGRIPTQTELAQAVPLRSGFFALPLNNGKTHLFARLHHGLDDHAGHDDQEEEGETAQSTLKQLFVTALPAGVSEKGLKAALGKVFGDENKVKSVRFLPVGSSKGYTTLLEQDLLTSQSQDAGEEEGGAAPEIAPLFDASEAASTSTATVPPQSAIVSFAAVPSLPPRPYPISTPLTLPVAPSFLSVSAARHALARPHRSVVIAHVDEWMRAYDARKLASAPVTYSADAAAAEEKRQQQQNKKSKKGRKGKAVDVGPLPGSAAEALARHAAARAKYNDASFNPDAAEEGEWQTVSRGGRHGKSLLPTGVVPTVGGYGGVSVKVAGKRRGRLADAEIPKLDAGVRKIVGDGFYSFRKNENRRIELANLKTRFEQDKARVDRMRRSGGGRDEQQNSRGGQRPQAGGRFKPY</sequence>
<feature type="region of interest" description="Disordered" evidence="2">
    <location>
        <begin position="372"/>
        <end position="408"/>
    </location>
</feature>
<dbReference type="OrthoDB" id="5390at2759"/>
<dbReference type="GO" id="GO:0000028">
    <property type="term" value="P:ribosomal small subunit assembly"/>
    <property type="evidence" value="ECO:0007669"/>
    <property type="project" value="TreeGrafter"/>
</dbReference>
<proteinExistence type="inferred from homology"/>
<feature type="compositionally biased region" description="Basic and acidic residues" evidence="2">
    <location>
        <begin position="372"/>
        <end position="391"/>
    </location>
</feature>
<dbReference type="GO" id="GO:0034456">
    <property type="term" value="C:UTP-C complex"/>
    <property type="evidence" value="ECO:0007669"/>
    <property type="project" value="TreeGrafter"/>
</dbReference>